<comment type="caution">
    <text evidence="1">The sequence shown here is derived from an EMBL/GenBank/DDBJ whole genome shotgun (WGS) entry which is preliminary data.</text>
</comment>
<organism evidence="1 2">
    <name type="scientific">Salix koriyanagi</name>
    <dbReference type="NCBI Taxonomy" id="2511006"/>
    <lineage>
        <taxon>Eukaryota</taxon>
        <taxon>Viridiplantae</taxon>
        <taxon>Streptophyta</taxon>
        <taxon>Embryophyta</taxon>
        <taxon>Tracheophyta</taxon>
        <taxon>Spermatophyta</taxon>
        <taxon>Magnoliopsida</taxon>
        <taxon>eudicotyledons</taxon>
        <taxon>Gunneridae</taxon>
        <taxon>Pentapetalae</taxon>
        <taxon>rosids</taxon>
        <taxon>fabids</taxon>
        <taxon>Malpighiales</taxon>
        <taxon>Salicaceae</taxon>
        <taxon>Saliceae</taxon>
        <taxon>Salix</taxon>
    </lineage>
</organism>
<sequence length="30" mass="3534">MPLLFVMREKVWFLRFLIARALLSVQGLGE</sequence>
<dbReference type="EMBL" id="JAPFFM010000003">
    <property type="protein sequence ID" value="KAJ6767630.1"/>
    <property type="molecule type" value="Genomic_DNA"/>
</dbReference>
<gene>
    <name evidence="1" type="ORF">OIU74_021487</name>
</gene>
<reference evidence="1" key="2">
    <citation type="journal article" date="2023" name="Int. J. Mol. Sci.">
        <title>De Novo Assembly and Annotation of 11 Diverse Shrub Willow (Salix) Genomes Reveals Novel Gene Organization in Sex-Linked Regions.</title>
        <authorList>
            <person name="Hyden B."/>
            <person name="Feng K."/>
            <person name="Yates T.B."/>
            <person name="Jawdy S."/>
            <person name="Cereghino C."/>
            <person name="Smart L.B."/>
            <person name="Muchero W."/>
        </authorList>
    </citation>
    <scope>NUCLEOTIDE SEQUENCE</scope>
    <source>
        <tissue evidence="1">Shoot tip</tissue>
    </source>
</reference>
<dbReference type="Proteomes" id="UP001151752">
    <property type="component" value="Chromosome 8"/>
</dbReference>
<reference evidence="1" key="1">
    <citation type="submission" date="2022-11" db="EMBL/GenBank/DDBJ databases">
        <authorList>
            <person name="Hyden B.L."/>
            <person name="Feng K."/>
            <person name="Yates T."/>
            <person name="Jawdy S."/>
            <person name="Smart L.B."/>
            <person name="Muchero W."/>
        </authorList>
    </citation>
    <scope>NUCLEOTIDE SEQUENCE</scope>
    <source>
        <tissue evidence="1">Shoot tip</tissue>
    </source>
</reference>
<dbReference type="AlphaFoldDB" id="A0A9Q0WI09"/>
<keyword evidence="2" id="KW-1185">Reference proteome</keyword>
<evidence type="ECO:0000313" key="1">
    <source>
        <dbReference type="EMBL" id="KAJ6767630.1"/>
    </source>
</evidence>
<proteinExistence type="predicted"/>
<protein>
    <submittedName>
        <fullName evidence="1">Uncharacterized protein</fullName>
    </submittedName>
</protein>
<name>A0A9Q0WI09_9ROSI</name>
<evidence type="ECO:0000313" key="2">
    <source>
        <dbReference type="Proteomes" id="UP001151752"/>
    </source>
</evidence>
<accession>A0A9Q0WI09</accession>